<dbReference type="GO" id="GO:0016651">
    <property type="term" value="F:oxidoreductase activity, acting on NAD(P)H"/>
    <property type="evidence" value="ECO:0007669"/>
    <property type="project" value="InterPro"/>
</dbReference>
<evidence type="ECO:0000256" key="1">
    <source>
        <dbReference type="ARBA" id="ARBA00023002"/>
    </source>
</evidence>
<comment type="caution">
    <text evidence="3">The sequence shown here is derived from an EMBL/GenBank/DDBJ whole genome shotgun (WGS) entry which is preliminary data.</text>
</comment>
<evidence type="ECO:0000259" key="2">
    <source>
        <dbReference type="Pfam" id="PF03807"/>
    </source>
</evidence>
<feature type="domain" description="Pyrroline-5-carboxylate reductase catalytic N-terminal" evidence="2">
    <location>
        <begin position="2"/>
        <end position="105"/>
    </location>
</feature>
<dbReference type="Gene3D" id="3.40.50.720">
    <property type="entry name" value="NAD(P)-binding Rossmann-like Domain"/>
    <property type="match status" value="1"/>
</dbReference>
<dbReference type="NCBIfam" id="TIGR01915">
    <property type="entry name" value="npdG"/>
    <property type="match status" value="1"/>
</dbReference>
<dbReference type="GO" id="GO:0006740">
    <property type="term" value="P:NADPH regeneration"/>
    <property type="evidence" value="ECO:0007669"/>
    <property type="project" value="InterPro"/>
</dbReference>
<dbReference type="SUPFAM" id="SSF51735">
    <property type="entry name" value="NAD(P)-binding Rossmann-fold domains"/>
    <property type="match status" value="1"/>
</dbReference>
<dbReference type="PANTHER" id="PTHR14239">
    <property type="entry name" value="DUDULIN-RELATED"/>
    <property type="match status" value="1"/>
</dbReference>
<sequence>MKVGIIGGTGNIGEGLARRICISGKHDVIIGSRDPAKAETAAGGVTEALSERGVGFSACSGGANADCCDADIIILSLPFDKIESTIEAIGKEKFENKVVVSLINPMLRYPEEKCFLHDSPAETSAALAIKKMLPESAKLTTGFNNVAAGKWMRLDEELDYSVVVCGDDKDAKDTVRELVADVSKLQPLDGGPLKMSNIVESITPLVITLAMNNGLKDVGVYFR</sequence>
<protein>
    <submittedName>
        <fullName evidence="3">NADPH-dependent F420 reductase</fullName>
    </submittedName>
</protein>
<evidence type="ECO:0000313" key="3">
    <source>
        <dbReference type="EMBL" id="TAJ45629.1"/>
    </source>
</evidence>
<dbReference type="GO" id="GO:0050661">
    <property type="term" value="F:NADP binding"/>
    <property type="evidence" value="ECO:0007669"/>
    <property type="project" value="InterPro"/>
</dbReference>
<name>A0A483CZQ3_9EURY</name>
<keyword evidence="4" id="KW-1185">Reference proteome</keyword>
<dbReference type="EMBL" id="PGCL01000001">
    <property type="protein sequence ID" value="TAJ45629.1"/>
    <property type="molecule type" value="Genomic_DNA"/>
</dbReference>
<dbReference type="OrthoDB" id="8635at2157"/>
<keyword evidence="1" id="KW-0560">Oxidoreductase</keyword>
<dbReference type="InterPro" id="IPR028939">
    <property type="entry name" value="P5C_Rdtase_cat_N"/>
</dbReference>
<dbReference type="PANTHER" id="PTHR14239:SF0">
    <property type="entry name" value="F420-DEPENDENT NADP REDUCTASE"/>
    <property type="match status" value="1"/>
</dbReference>
<dbReference type="GO" id="GO:0070967">
    <property type="term" value="F:coenzyme F420 binding"/>
    <property type="evidence" value="ECO:0007669"/>
    <property type="project" value="InterPro"/>
</dbReference>
<dbReference type="RefSeq" id="WP_130645991.1">
    <property type="nucleotide sequence ID" value="NZ_PGCL01000001.1"/>
</dbReference>
<accession>A0A483CZQ3</accession>
<gene>
    <name evidence="3" type="primary">npdG</name>
    <name evidence="3" type="ORF">CUJ86_02600</name>
</gene>
<evidence type="ECO:0000313" key="4">
    <source>
        <dbReference type="Proteomes" id="UP000292580"/>
    </source>
</evidence>
<dbReference type="GO" id="GO:0015677">
    <property type="term" value="P:copper ion import"/>
    <property type="evidence" value="ECO:0007669"/>
    <property type="project" value="TreeGrafter"/>
</dbReference>
<dbReference type="InterPro" id="IPR036291">
    <property type="entry name" value="NAD(P)-bd_dom_sf"/>
</dbReference>
<dbReference type="Pfam" id="PF03807">
    <property type="entry name" value="F420_oxidored"/>
    <property type="match status" value="1"/>
</dbReference>
<dbReference type="AlphaFoldDB" id="A0A483CZQ3"/>
<dbReference type="GO" id="GO:0008823">
    <property type="term" value="F:cupric reductase (NADH) activity"/>
    <property type="evidence" value="ECO:0007669"/>
    <property type="project" value="TreeGrafter"/>
</dbReference>
<organism evidence="3 4">
    <name type="scientific">Methanofollis fontis</name>
    <dbReference type="NCBI Taxonomy" id="2052832"/>
    <lineage>
        <taxon>Archaea</taxon>
        <taxon>Methanobacteriati</taxon>
        <taxon>Methanobacteriota</taxon>
        <taxon>Stenosarchaea group</taxon>
        <taxon>Methanomicrobia</taxon>
        <taxon>Methanomicrobiales</taxon>
        <taxon>Methanomicrobiaceae</taxon>
        <taxon>Methanofollis</taxon>
    </lineage>
</organism>
<proteinExistence type="predicted"/>
<dbReference type="InterPro" id="IPR010185">
    <property type="entry name" value="NpdG"/>
</dbReference>
<dbReference type="Proteomes" id="UP000292580">
    <property type="component" value="Unassembled WGS sequence"/>
</dbReference>
<reference evidence="3 4" key="1">
    <citation type="submission" date="2017-11" db="EMBL/GenBank/DDBJ databases">
        <title>Isolation and Characterization of Methanofollis Species from Methane Seep Offshore SW Taiwan.</title>
        <authorList>
            <person name="Teng N.-H."/>
            <person name="Lai M.-C."/>
            <person name="Chen S.-C."/>
        </authorList>
    </citation>
    <scope>NUCLEOTIDE SEQUENCE [LARGE SCALE GENOMIC DNA]</scope>
    <source>
        <strain evidence="3 4">FWC-SCC2</strain>
    </source>
</reference>
<dbReference type="GO" id="GO:0005886">
    <property type="term" value="C:plasma membrane"/>
    <property type="evidence" value="ECO:0007669"/>
    <property type="project" value="TreeGrafter"/>
</dbReference>
<dbReference type="InterPro" id="IPR051267">
    <property type="entry name" value="STEAP_metalloreductase"/>
</dbReference>
<dbReference type="GO" id="GO:0052851">
    <property type="term" value="F:ferric-chelate reductase (NADPH) activity"/>
    <property type="evidence" value="ECO:0007669"/>
    <property type="project" value="TreeGrafter"/>
</dbReference>